<evidence type="ECO:0000313" key="2">
    <source>
        <dbReference type="Proteomes" id="UP000342300"/>
    </source>
</evidence>
<proteinExistence type="predicted"/>
<protein>
    <submittedName>
        <fullName evidence="1">Uncharacterized protein</fullName>
    </submittedName>
</protein>
<accession>A0A6A7RV97</accession>
<reference evidence="1 2" key="1">
    <citation type="submission" date="2017-09" db="EMBL/GenBank/DDBJ databases">
        <title>Metagenomic Analysis Reveals Denitrifying Candidatus Accumulibacter and Flanking Population as a Source of N2O.</title>
        <authorList>
            <person name="Gao H."/>
            <person name="Mao Y."/>
            <person name="Zhao X."/>
            <person name="Liu W.-T."/>
            <person name="Zhang T."/>
            <person name="Wells G."/>
        </authorList>
    </citation>
    <scope>NUCLEOTIDE SEQUENCE [LARGE SCALE GENOMIC DNA]</scope>
    <source>
        <strain evidence="1">CANDO_2_IC</strain>
    </source>
</reference>
<dbReference type="AlphaFoldDB" id="A0A6A7RV97"/>
<name>A0A6A7RV97_9PROT</name>
<dbReference type="EMBL" id="PDHS01000324">
    <property type="protein sequence ID" value="MQM31484.1"/>
    <property type="molecule type" value="Genomic_DNA"/>
</dbReference>
<evidence type="ECO:0000313" key="1">
    <source>
        <dbReference type="EMBL" id="MQM31484.1"/>
    </source>
</evidence>
<organism evidence="1 2">
    <name type="scientific">Candidatus Accumulibacter phosphatis</name>
    <dbReference type="NCBI Taxonomy" id="327160"/>
    <lineage>
        <taxon>Bacteria</taxon>
        <taxon>Pseudomonadati</taxon>
        <taxon>Pseudomonadota</taxon>
        <taxon>Betaproteobacteria</taxon>
        <taxon>Candidatus Accumulibacter</taxon>
    </lineage>
</organism>
<gene>
    <name evidence="1" type="ORF">CRU78_13560</name>
</gene>
<dbReference type="Proteomes" id="UP000342300">
    <property type="component" value="Unassembled WGS sequence"/>
</dbReference>
<sequence length="410" mass="45566">MSTNFRSFLRNLPVNTDLMREFLAEQLVDPKDFVDWSADEPTVAATLADAIEAHTDTAVRDDVIAAIEQIAQLADAAGAQQMVTVCSTDATIVAAFESLESPEERALWLYVNSAAKFNEAVFARWFAEGTARDSSQRWALPPHPGLILTEGDQNTVAAQVASFYVRRFGYGRNYQPYVVPRHREGSLLFVIDLSDHACNRAVWVNGNLKRGPLVLSRTVVLNYHLATGRSETVAPGGEEAQKVLVDAFTEHGLKKKGTAKRIVRETYRLESLLNGVDIFDREAIGIHQPRLKSIAVQDMESGLRSTFEVMGRGNRASAEQLLKVAYPSDNPLNRKWLISGAHIELPFYPDEGHGGTTKKTLRLRFNRRGQANLHKFTQAERNLIEPLLVEWGLVTATKVASPDAIEEAKQ</sequence>
<comment type="caution">
    <text evidence="1">The sequence shown here is derived from an EMBL/GenBank/DDBJ whole genome shotgun (WGS) entry which is preliminary data.</text>
</comment>